<keyword evidence="2" id="KW-0812">Transmembrane</keyword>
<keyword evidence="2" id="KW-0472">Membrane</keyword>
<comment type="caution">
    <text evidence="3">The sequence shown here is derived from an EMBL/GenBank/DDBJ whole genome shotgun (WGS) entry which is preliminary data.</text>
</comment>
<evidence type="ECO:0000256" key="1">
    <source>
        <dbReference type="SAM" id="MobiDB-lite"/>
    </source>
</evidence>
<accession>A0A839E655</accession>
<gene>
    <name evidence="3" type="ORF">FHX53_001473</name>
</gene>
<dbReference type="EMBL" id="JACGWX010000003">
    <property type="protein sequence ID" value="MBA8847881.1"/>
    <property type="molecule type" value="Genomic_DNA"/>
</dbReference>
<evidence type="ECO:0000313" key="3">
    <source>
        <dbReference type="EMBL" id="MBA8847881.1"/>
    </source>
</evidence>
<dbReference type="AlphaFoldDB" id="A0A839E655"/>
<dbReference type="RefSeq" id="WP_182490706.1">
    <property type="nucleotide sequence ID" value="NZ_BAAAOV010000001.1"/>
</dbReference>
<proteinExistence type="predicted"/>
<keyword evidence="4" id="KW-1185">Reference proteome</keyword>
<reference evidence="3 4" key="1">
    <citation type="submission" date="2020-07" db="EMBL/GenBank/DDBJ databases">
        <title>Sequencing the genomes of 1000 actinobacteria strains.</title>
        <authorList>
            <person name="Klenk H.-P."/>
        </authorList>
    </citation>
    <scope>NUCLEOTIDE SEQUENCE [LARGE SCALE GENOMIC DNA]</scope>
    <source>
        <strain evidence="3 4">DSM 19663</strain>
    </source>
</reference>
<keyword evidence="2" id="KW-1133">Transmembrane helix</keyword>
<feature type="transmembrane region" description="Helical" evidence="2">
    <location>
        <begin position="38"/>
        <end position="57"/>
    </location>
</feature>
<name>A0A839E655_9MICO</name>
<feature type="compositionally biased region" description="Basic and acidic residues" evidence="1">
    <location>
        <begin position="95"/>
        <end position="110"/>
    </location>
</feature>
<organism evidence="3 4">
    <name type="scientific">Microcella alkalica</name>
    <dbReference type="NCBI Taxonomy" id="355930"/>
    <lineage>
        <taxon>Bacteria</taxon>
        <taxon>Bacillati</taxon>
        <taxon>Actinomycetota</taxon>
        <taxon>Actinomycetes</taxon>
        <taxon>Micrococcales</taxon>
        <taxon>Microbacteriaceae</taxon>
        <taxon>Microcella</taxon>
    </lineage>
</organism>
<evidence type="ECO:0000256" key="2">
    <source>
        <dbReference type="SAM" id="Phobius"/>
    </source>
</evidence>
<sequence length="110" mass="11658">MIWLSSLAPLTVGPGPVDDPGDPLIPPIEVDPNLVTPGIAGFIAIALVTIAAILLVIDMSRRVRRVRYRGEVREQLEAERAEAGLSAPDGAASAAERRVDGDEQDPRPVA</sequence>
<dbReference type="Proteomes" id="UP000585905">
    <property type="component" value="Unassembled WGS sequence"/>
</dbReference>
<evidence type="ECO:0000313" key="4">
    <source>
        <dbReference type="Proteomes" id="UP000585905"/>
    </source>
</evidence>
<feature type="region of interest" description="Disordered" evidence="1">
    <location>
        <begin position="78"/>
        <end position="110"/>
    </location>
</feature>
<protein>
    <submittedName>
        <fullName evidence="3">Uncharacterized protein</fullName>
    </submittedName>
</protein>